<dbReference type="EMBL" id="CP071090">
    <property type="protein sequence ID" value="QSQ19309.1"/>
    <property type="molecule type" value="Genomic_DNA"/>
</dbReference>
<accession>A0ABX7NPD5</accession>
<protein>
    <submittedName>
        <fullName evidence="1">Uncharacterized protein</fullName>
    </submittedName>
</protein>
<sequence length="148" mass="16429">MTPTLETAVLALAVSHVLAPLVRGLFERRATKHEAAADQVPLLDQRLRAVEQRESAADKVPLLVQRMEAVAADVREIKTDLRMVVEHDSKLQLQEQRLKALESWVSSARAQLHQVSNHVQLLMGEHNARRLQHAANVVASKDAGRSGQ</sequence>
<dbReference type="Proteomes" id="UP000662747">
    <property type="component" value="Chromosome"/>
</dbReference>
<evidence type="ECO:0000313" key="2">
    <source>
        <dbReference type="Proteomes" id="UP000662747"/>
    </source>
</evidence>
<name>A0ABX7NPD5_9BACT</name>
<organism evidence="1 2">
    <name type="scientific">Pyxidicoccus parkwayensis</name>
    <dbReference type="NCBI Taxonomy" id="2813578"/>
    <lineage>
        <taxon>Bacteria</taxon>
        <taxon>Pseudomonadati</taxon>
        <taxon>Myxococcota</taxon>
        <taxon>Myxococcia</taxon>
        <taxon>Myxococcales</taxon>
        <taxon>Cystobacterineae</taxon>
        <taxon>Myxococcaceae</taxon>
        <taxon>Pyxidicoccus</taxon>
    </lineage>
</organism>
<proteinExistence type="predicted"/>
<gene>
    <name evidence="1" type="ORF">JY651_28685</name>
</gene>
<reference evidence="1 2" key="1">
    <citation type="submission" date="2021-02" db="EMBL/GenBank/DDBJ databases">
        <title>De Novo genome assembly of isolated myxobacteria.</title>
        <authorList>
            <person name="Stevens D.C."/>
        </authorList>
    </citation>
    <scope>NUCLEOTIDE SEQUENCE [LARGE SCALE GENOMIC DNA]</scope>
    <source>
        <strain evidence="2">SCPEA02</strain>
    </source>
</reference>
<dbReference type="RefSeq" id="WP_206720896.1">
    <property type="nucleotide sequence ID" value="NZ_CP071090.1"/>
</dbReference>
<evidence type="ECO:0000313" key="1">
    <source>
        <dbReference type="EMBL" id="QSQ19309.1"/>
    </source>
</evidence>
<keyword evidence="2" id="KW-1185">Reference proteome</keyword>